<dbReference type="eggNOG" id="COG2151">
    <property type="taxonomic scope" value="Bacteria"/>
</dbReference>
<dbReference type="STRING" id="639283.Snov_1144"/>
<dbReference type="PANTHER" id="PTHR42831">
    <property type="entry name" value="FE-S PROTEIN MATURATION AUXILIARY FACTOR YITW"/>
    <property type="match status" value="1"/>
</dbReference>
<reference evidence="2 3" key="1">
    <citation type="journal article" date="2012" name="Stand. Genomic Sci.">
        <title>Complete genome sequence of the facultatively chemolithoautotrophic and methylotrophic alpha Proteobacterium Starkeya novella type strain (ATCC 8093(T)).</title>
        <authorList>
            <person name="Kappler U."/>
            <person name="Davenport K."/>
            <person name="Beatson S."/>
            <person name="Lucas S."/>
            <person name="Lapidus A."/>
            <person name="Copeland A."/>
            <person name="Berry K.W."/>
            <person name="Glavina Del Rio T."/>
            <person name="Hammon N."/>
            <person name="Dalin E."/>
            <person name="Tice H."/>
            <person name="Pitluck S."/>
            <person name="Richardson P."/>
            <person name="Bruce D."/>
            <person name="Goodwin L.A."/>
            <person name="Han C."/>
            <person name="Tapia R."/>
            <person name="Detter J.C."/>
            <person name="Chang Y.J."/>
            <person name="Jeffries C.D."/>
            <person name="Land M."/>
            <person name="Hauser L."/>
            <person name="Kyrpides N.C."/>
            <person name="Goker M."/>
            <person name="Ivanova N."/>
            <person name="Klenk H.P."/>
            <person name="Woyke T."/>
        </authorList>
    </citation>
    <scope>NUCLEOTIDE SEQUENCE [LARGE SCALE GENOMIC DNA]</scope>
    <source>
        <strain evidence="3">ATCC 8093 / DSM 506 / JCM 20403 / CCM 1077 / IAM 12100 / NBRC 12443 / NCIMB 10456</strain>
    </source>
</reference>
<dbReference type="InterPro" id="IPR034904">
    <property type="entry name" value="FSCA_dom_sf"/>
</dbReference>
<dbReference type="Gene3D" id="3.30.300.130">
    <property type="entry name" value="Fe-S cluster assembly (FSCA)"/>
    <property type="match status" value="1"/>
</dbReference>
<dbReference type="SUPFAM" id="SSF117916">
    <property type="entry name" value="Fe-S cluster assembly (FSCA) domain-like"/>
    <property type="match status" value="1"/>
</dbReference>
<organism evidence="2 3">
    <name type="scientific">Ancylobacter novellus (strain ATCC 8093 / DSM 506 / JCM 20403 / CCM 1077 / IAM 12100 / NBRC 12443 / NCIMB 10456)</name>
    <name type="common">Starkeya novella</name>
    <dbReference type="NCBI Taxonomy" id="639283"/>
    <lineage>
        <taxon>Bacteria</taxon>
        <taxon>Pseudomonadati</taxon>
        <taxon>Pseudomonadota</taxon>
        <taxon>Alphaproteobacteria</taxon>
        <taxon>Hyphomicrobiales</taxon>
        <taxon>Xanthobacteraceae</taxon>
        <taxon>Ancylobacter</taxon>
    </lineage>
</organism>
<dbReference type="OrthoDB" id="9805360at2"/>
<sequence length="124" mass="13187">MPHAKDGIEAEILAALREVDDPELGVNIVDLGLVISCEIAPGDISIRLIMTTPTCPLGRLIAETAAAAVGKRLGPDYTVHVQVERDAHWSPDLASPEVRTRFAPSPFRPLSAAKAWLARLAGAS</sequence>
<gene>
    <name evidence="2" type="ordered locus">Snov_1144</name>
</gene>
<dbReference type="AlphaFoldDB" id="D7A7L5"/>
<dbReference type="Proteomes" id="UP000006633">
    <property type="component" value="Chromosome"/>
</dbReference>
<dbReference type="PANTHER" id="PTHR42831:SF1">
    <property type="entry name" value="FE-S PROTEIN MATURATION AUXILIARY FACTOR YITW"/>
    <property type="match status" value="1"/>
</dbReference>
<feature type="domain" description="MIP18 family-like" evidence="1">
    <location>
        <begin position="9"/>
        <end position="80"/>
    </location>
</feature>
<keyword evidence="3" id="KW-1185">Reference proteome</keyword>
<evidence type="ECO:0000259" key="1">
    <source>
        <dbReference type="Pfam" id="PF01883"/>
    </source>
</evidence>
<name>D7A7L5_ANCN5</name>
<dbReference type="InterPro" id="IPR052339">
    <property type="entry name" value="Fe-S_Maturation_MIP18"/>
</dbReference>
<dbReference type="KEGG" id="sno:Snov_1144"/>
<dbReference type="HOGENOM" id="CLU_091588_2_2_5"/>
<proteinExistence type="predicted"/>
<dbReference type="RefSeq" id="WP_013165968.1">
    <property type="nucleotide sequence ID" value="NC_014217.1"/>
</dbReference>
<accession>D7A7L5</accession>
<dbReference type="EMBL" id="CP002026">
    <property type="protein sequence ID" value="ADH88463.1"/>
    <property type="molecule type" value="Genomic_DNA"/>
</dbReference>
<dbReference type="InterPro" id="IPR002744">
    <property type="entry name" value="MIP18-like"/>
</dbReference>
<evidence type="ECO:0000313" key="3">
    <source>
        <dbReference type="Proteomes" id="UP000006633"/>
    </source>
</evidence>
<evidence type="ECO:0000313" key="2">
    <source>
        <dbReference type="EMBL" id="ADH88463.1"/>
    </source>
</evidence>
<dbReference type="Pfam" id="PF01883">
    <property type="entry name" value="FeS_assembly_P"/>
    <property type="match status" value="1"/>
</dbReference>
<protein>
    <recommendedName>
        <fullName evidence="1">MIP18 family-like domain-containing protein</fullName>
    </recommendedName>
</protein>